<evidence type="ECO:0000313" key="3">
    <source>
        <dbReference type="Proteomes" id="UP001163064"/>
    </source>
</evidence>
<gene>
    <name evidence="2" type="ORF">OFY01_04065</name>
</gene>
<keyword evidence="1" id="KW-0732">Signal</keyword>
<organism evidence="2 3">
    <name type="scientific">Streptomyces beihaiensis</name>
    <dbReference type="NCBI Taxonomy" id="2984495"/>
    <lineage>
        <taxon>Bacteria</taxon>
        <taxon>Bacillati</taxon>
        <taxon>Actinomycetota</taxon>
        <taxon>Actinomycetes</taxon>
        <taxon>Kitasatosporales</taxon>
        <taxon>Streptomycetaceae</taxon>
        <taxon>Streptomyces</taxon>
    </lineage>
</organism>
<keyword evidence="3" id="KW-1185">Reference proteome</keyword>
<accession>A0ABT3TS95</accession>
<evidence type="ECO:0000256" key="1">
    <source>
        <dbReference type="SAM" id="SignalP"/>
    </source>
</evidence>
<dbReference type="InterPro" id="IPR021957">
    <property type="entry name" value="DUF3574"/>
</dbReference>
<dbReference type="RefSeq" id="WP_266596348.1">
    <property type="nucleotide sequence ID" value="NZ_JAPHNL010000026.1"/>
</dbReference>
<sequence length="158" mass="16988">MPRRLRSVSRSRRCLAALAVSGALLGTAGAAPALSAPDPVPAAASAVSGKPYAETKLLFGTVRPNGGPQVTDKEFHAFVDTVVTPRFPDGLTVQEAQGQYRDAHGVIEHERSYELTLLYPAADARSAGAKIEQIRAAYVRRFDQESVARVDEPVRVDF</sequence>
<name>A0ABT3TS95_9ACTN</name>
<protein>
    <submittedName>
        <fullName evidence="2">DUF3574 domain-containing protein</fullName>
    </submittedName>
</protein>
<feature type="signal peptide" evidence="1">
    <location>
        <begin position="1"/>
        <end position="30"/>
    </location>
</feature>
<proteinExistence type="predicted"/>
<dbReference type="Proteomes" id="UP001163064">
    <property type="component" value="Unassembled WGS sequence"/>
</dbReference>
<reference evidence="2" key="1">
    <citation type="submission" date="2022-10" db="EMBL/GenBank/DDBJ databases">
        <title>Streptomyces beihaiensis sp. nov., a chitin degrading actinobacterium, isolated from shrimp pond soil.</title>
        <authorList>
            <person name="Xie J."/>
            <person name="Shen N."/>
        </authorList>
    </citation>
    <scope>NUCLEOTIDE SEQUENCE</scope>
    <source>
        <strain evidence="2">GXMU-J5</strain>
    </source>
</reference>
<evidence type="ECO:0000313" key="2">
    <source>
        <dbReference type="EMBL" id="MCX3058960.1"/>
    </source>
</evidence>
<feature type="chain" id="PRO_5046861811" evidence="1">
    <location>
        <begin position="31"/>
        <end position="158"/>
    </location>
</feature>
<dbReference type="EMBL" id="JAPHNL010000026">
    <property type="protein sequence ID" value="MCX3058960.1"/>
    <property type="molecule type" value="Genomic_DNA"/>
</dbReference>
<dbReference type="Pfam" id="PF12098">
    <property type="entry name" value="DUF3574"/>
    <property type="match status" value="1"/>
</dbReference>
<comment type="caution">
    <text evidence="2">The sequence shown here is derived from an EMBL/GenBank/DDBJ whole genome shotgun (WGS) entry which is preliminary data.</text>
</comment>